<protein>
    <submittedName>
        <fullName evidence="2">Uncharacterized protein</fullName>
    </submittedName>
</protein>
<feature type="region of interest" description="Disordered" evidence="1">
    <location>
        <begin position="85"/>
        <end position="121"/>
    </location>
</feature>
<dbReference type="Proteomes" id="UP001201240">
    <property type="component" value="Unassembled WGS sequence"/>
</dbReference>
<proteinExistence type="predicted"/>
<reference evidence="2 3" key="1">
    <citation type="submission" date="2021-10" db="EMBL/GenBank/DDBJ databases">
        <title>Sequencing the mobilome of antimicrobial resistant bacterial isolates spanning a range of GC content: The potential of a sustainable low cost, low infrastructure approach for surveillance with Oxford Nanopore sequencing.</title>
        <authorList>
            <person name="Sands K."/>
        </authorList>
    </citation>
    <scope>NUCLEOTIDE SEQUENCE [LARGE SCALE GENOMIC DNA]</scope>
    <source>
        <strain evidence="2 3">MIN-202</strain>
    </source>
</reference>
<evidence type="ECO:0000313" key="3">
    <source>
        <dbReference type="Proteomes" id="UP001201240"/>
    </source>
</evidence>
<organism evidence="2 3">
    <name type="scientific">Ureaplasma urealyticum</name>
    <name type="common">Ureaplasma urealyticum biotype 2</name>
    <dbReference type="NCBI Taxonomy" id="2130"/>
    <lineage>
        <taxon>Bacteria</taxon>
        <taxon>Bacillati</taxon>
        <taxon>Mycoplasmatota</taxon>
        <taxon>Mycoplasmoidales</taxon>
        <taxon>Mycoplasmoidaceae</taxon>
        <taxon>Ureaplasma</taxon>
    </lineage>
</organism>
<sequence>MEKTIIQLEFNEEELASIKKIKDKMDPNNNLELNVFLKDLIKDLARDYLNFSNQSFENIAKQMNDLKDLIGNMANDPSSFDFSSMMNEFQKYNKSQKDDEQEQTTKSDKENKSTIKPTKKS</sequence>
<dbReference type="RefSeq" id="WP_004026520.1">
    <property type="nucleotide sequence ID" value="NZ_CAMXZD010000021.1"/>
</dbReference>
<comment type="caution">
    <text evidence="2">The sequence shown here is derived from an EMBL/GenBank/DDBJ whole genome shotgun (WGS) entry which is preliminary data.</text>
</comment>
<dbReference type="EMBL" id="JAJBIS010000001">
    <property type="protein sequence ID" value="MCF1348995.1"/>
    <property type="molecule type" value="Genomic_DNA"/>
</dbReference>
<gene>
    <name evidence="2" type="ORF">LH652_01655</name>
</gene>
<dbReference type="AlphaFoldDB" id="A0ABD4SK98"/>
<evidence type="ECO:0000313" key="2">
    <source>
        <dbReference type="EMBL" id="MCF1348995.1"/>
    </source>
</evidence>
<evidence type="ECO:0000256" key="1">
    <source>
        <dbReference type="SAM" id="MobiDB-lite"/>
    </source>
</evidence>
<accession>A0ABD4SK98</accession>
<name>A0ABD4SK98_UREUR</name>
<feature type="compositionally biased region" description="Basic and acidic residues" evidence="1">
    <location>
        <begin position="95"/>
        <end position="113"/>
    </location>
</feature>